<dbReference type="VEuPathDB" id="VectorBase:AALB015712"/>
<dbReference type="PANTHER" id="PTHR23301:SF0">
    <property type="entry name" value="CHITIN-BINDING TYPE-2 DOMAIN-CONTAINING PROTEIN-RELATED"/>
    <property type="match status" value="1"/>
</dbReference>
<keyword evidence="5" id="KW-0325">Glycoprotein</keyword>
<dbReference type="PROSITE" id="PS50940">
    <property type="entry name" value="CHIT_BIND_II"/>
    <property type="match status" value="1"/>
</dbReference>
<feature type="region of interest" description="Disordered" evidence="6">
    <location>
        <begin position="773"/>
        <end position="830"/>
    </location>
</feature>
<evidence type="ECO:0000313" key="8">
    <source>
        <dbReference type="EnsemblMetazoa" id="AALB015712-PA"/>
    </source>
</evidence>
<dbReference type="Proteomes" id="UP000069272">
    <property type="component" value="Chromosome 2L"/>
</dbReference>
<dbReference type="VEuPathDB" id="VectorBase:AALB20_026730"/>
<reference evidence="8" key="2">
    <citation type="submission" date="2022-08" db="UniProtKB">
        <authorList>
            <consortium name="EnsemblMetazoa"/>
        </authorList>
    </citation>
    <scope>IDENTIFICATION</scope>
    <source>
        <strain evidence="8">STECLA/ALBI9_A</strain>
    </source>
</reference>
<feature type="compositionally biased region" description="Basic residues" evidence="6">
    <location>
        <begin position="786"/>
        <end position="800"/>
    </location>
</feature>
<feature type="region of interest" description="Disordered" evidence="6">
    <location>
        <begin position="188"/>
        <end position="234"/>
    </location>
</feature>
<dbReference type="InterPro" id="IPR002557">
    <property type="entry name" value="Chitin-bd_dom"/>
</dbReference>
<feature type="compositionally biased region" description="Low complexity" evidence="6">
    <location>
        <begin position="801"/>
        <end position="826"/>
    </location>
</feature>
<dbReference type="SMART" id="SM00494">
    <property type="entry name" value="ChtBD2"/>
    <property type="match status" value="2"/>
</dbReference>
<keyword evidence="7" id="KW-0812">Transmembrane</keyword>
<keyword evidence="1" id="KW-0147">Chitin-binding</keyword>
<dbReference type="Gene3D" id="2.170.140.10">
    <property type="entry name" value="Chitin binding domain"/>
    <property type="match status" value="1"/>
</dbReference>
<dbReference type="GO" id="GO:0008061">
    <property type="term" value="F:chitin binding"/>
    <property type="evidence" value="ECO:0007669"/>
    <property type="project" value="UniProtKB-KW"/>
</dbReference>
<dbReference type="EnsemblMetazoa" id="AALB015712-RA">
    <property type="protein sequence ID" value="AALB015712-PA"/>
    <property type="gene ID" value="AALB015712"/>
</dbReference>
<organism evidence="8 9">
    <name type="scientific">Anopheles albimanus</name>
    <name type="common">New world malaria mosquito</name>
    <dbReference type="NCBI Taxonomy" id="7167"/>
    <lineage>
        <taxon>Eukaryota</taxon>
        <taxon>Metazoa</taxon>
        <taxon>Ecdysozoa</taxon>
        <taxon>Arthropoda</taxon>
        <taxon>Hexapoda</taxon>
        <taxon>Insecta</taxon>
        <taxon>Pterygota</taxon>
        <taxon>Neoptera</taxon>
        <taxon>Endopterygota</taxon>
        <taxon>Diptera</taxon>
        <taxon>Nematocera</taxon>
        <taxon>Culicoidea</taxon>
        <taxon>Culicidae</taxon>
        <taxon>Anophelinae</taxon>
        <taxon>Anopheles</taxon>
    </lineage>
</organism>
<accession>A0A182G0D3</accession>
<evidence type="ECO:0000256" key="2">
    <source>
        <dbReference type="ARBA" id="ARBA00022729"/>
    </source>
</evidence>
<name>A0A182G0D3_ANOAL</name>
<proteinExistence type="predicted"/>
<evidence type="ECO:0000256" key="7">
    <source>
        <dbReference type="SAM" id="Phobius"/>
    </source>
</evidence>
<feature type="region of interest" description="Disordered" evidence="6">
    <location>
        <begin position="368"/>
        <end position="416"/>
    </location>
</feature>
<dbReference type="InterPro" id="IPR036508">
    <property type="entry name" value="Chitin-bd_dom_sf"/>
</dbReference>
<dbReference type="PANTHER" id="PTHR23301">
    <property type="entry name" value="CHITIN BINDING PERITROPHIN-A"/>
    <property type="match status" value="1"/>
</dbReference>
<evidence type="ECO:0000313" key="9">
    <source>
        <dbReference type="Proteomes" id="UP000069272"/>
    </source>
</evidence>
<evidence type="ECO:0000256" key="6">
    <source>
        <dbReference type="SAM" id="MobiDB-lite"/>
    </source>
</evidence>
<protein>
    <submittedName>
        <fullName evidence="8">Uncharacterized protein</fullName>
    </submittedName>
</protein>
<keyword evidence="9" id="KW-1185">Reference proteome</keyword>
<dbReference type="Pfam" id="PF01607">
    <property type="entry name" value="CBM_14"/>
    <property type="match status" value="1"/>
</dbReference>
<feature type="compositionally biased region" description="Polar residues" evidence="6">
    <location>
        <begin position="584"/>
        <end position="604"/>
    </location>
</feature>
<dbReference type="AlphaFoldDB" id="A0A182G0D3"/>
<dbReference type="SUPFAM" id="SSF57625">
    <property type="entry name" value="Invertebrate chitin-binding proteins"/>
    <property type="match status" value="2"/>
</dbReference>
<keyword evidence="3" id="KW-0677">Repeat</keyword>
<keyword evidence="7" id="KW-0472">Membrane</keyword>
<dbReference type="Gene3D" id="3.20.20.80">
    <property type="entry name" value="Glycosidases"/>
    <property type="match status" value="1"/>
</dbReference>
<feature type="compositionally biased region" description="Polar residues" evidence="6">
    <location>
        <begin position="773"/>
        <end position="785"/>
    </location>
</feature>
<feature type="transmembrane region" description="Helical" evidence="7">
    <location>
        <begin position="14"/>
        <end position="37"/>
    </location>
</feature>
<feature type="compositionally biased region" description="Low complexity" evidence="6">
    <location>
        <begin position="192"/>
        <end position="201"/>
    </location>
</feature>
<keyword evidence="7" id="KW-1133">Transmembrane helix</keyword>
<feature type="compositionally biased region" description="Acidic residues" evidence="6">
    <location>
        <begin position="203"/>
        <end position="217"/>
    </location>
</feature>
<dbReference type="GO" id="GO:0005576">
    <property type="term" value="C:extracellular region"/>
    <property type="evidence" value="ECO:0007669"/>
    <property type="project" value="InterPro"/>
</dbReference>
<feature type="region of interest" description="Disordered" evidence="6">
    <location>
        <begin position="554"/>
        <end position="604"/>
    </location>
</feature>
<evidence type="ECO:0000256" key="4">
    <source>
        <dbReference type="ARBA" id="ARBA00023157"/>
    </source>
</evidence>
<dbReference type="STRING" id="7167.A0A182G0D3"/>
<keyword evidence="2" id="KW-0732">Signal</keyword>
<evidence type="ECO:0000256" key="3">
    <source>
        <dbReference type="ARBA" id="ARBA00022737"/>
    </source>
</evidence>
<keyword evidence="4" id="KW-1015">Disulfide bond</keyword>
<evidence type="ECO:0000256" key="5">
    <source>
        <dbReference type="ARBA" id="ARBA00023180"/>
    </source>
</evidence>
<evidence type="ECO:0000256" key="1">
    <source>
        <dbReference type="ARBA" id="ARBA00022669"/>
    </source>
</evidence>
<sequence>MAHRRDRASCAKSVTLWLTSPSYVLFVIVSLNCWLLSIDVGLAQPQQQEFCTEPTRPHPVRCEWFYRCALLPSRTLVWIIDQCRDGQVYRHGSSVPCVTPGEFDELLRGPNNVGAKCKISPGSGASNSDENVVETLQYGGSSVALTTAAPKTQQEVVTDRLHGYLLPSILGDNQSGIKIMLDSKMNRTHVRSSSSSPVHASESLEDFDSSGDNELANELDSQFPEDSNAAYDKLSSGADKSNLVEQDQHSLDGIMNDEWSVLNDMNTRLPLPPDGKILPEHLSQIIEQQNQLNRIAAQVSAPSKEGPNRRPAGNTYPLISTAILSRTPTAAQYDMFDQYKFGNGQPKTPFMPDQIINSIFQISQQMIAQKPPAPTASVQQSEEPAKRRPVFIPISSSSSGIDDAANKHEESKQSSTMVAAKPIGISFVNPTNLKTTMVAHNLQNQSLNGLEPNGYHTILYDEYGNKFLAKGALKLESAAPGRPTYSEHAGPSLNLPPNVSLHPSILSSISPMLQDFTATPSYSFPPLSYNPSPQIHATVDNYSTFGSTIIVPQDNSKEPLESEGDVGEDSASADVPQSDEEFTSPGNSNESGQSAADSEENVSLSQNLFSDTKPSNQQDYDQYKDSIVPLLDANPNDVRISVVTCAGSSRQPNATDCFKYFVCNPHSGAIHAFTCPSFTAFNKNTRLCDIASFKDCKASQMPDIPPATEATAMLKRTTTTKSNRVKTSELITAQKYIELMRQQSNKIQTRNKLPQQQQTLALSDGVVVKTISNTVDRNVTRSSSTKGRRKPTPAKRKNANRTRTTPTRTTTKPTTTTTTTTPATPKTTRRRKVIRKLPRCRFEGRIPDPKSRSNYYLCHRKSENKFIKVKVSCPAGLVYCSALQYCTVSSNC</sequence>
<reference evidence="8 9" key="1">
    <citation type="journal article" date="2017" name="G3 (Bethesda)">
        <title>The Physical Genome Mapping of Anopheles albimanus Corrected Scaffold Misassemblies and Identified Interarm Rearrangements in Genus Anopheles.</title>
        <authorList>
            <person name="Artemov G.N."/>
            <person name="Peery A.N."/>
            <person name="Jiang X."/>
            <person name="Tu Z."/>
            <person name="Stegniy V.N."/>
            <person name="Sharakhova M.V."/>
            <person name="Sharakhov I.V."/>
        </authorList>
    </citation>
    <scope>NUCLEOTIDE SEQUENCE [LARGE SCALE GENOMIC DNA]</scope>
    <source>
        <strain evidence="8 9">ALBI9_A</strain>
    </source>
</reference>
<dbReference type="InterPro" id="IPR051940">
    <property type="entry name" value="Chitin_bind-dev_reg"/>
</dbReference>